<evidence type="ECO:0000313" key="7">
    <source>
        <dbReference type="EMBL" id="KAA0152050.1"/>
    </source>
</evidence>
<feature type="transmembrane region" description="Helical" evidence="6">
    <location>
        <begin position="94"/>
        <end position="117"/>
    </location>
</feature>
<protein>
    <recommendedName>
        <fullName evidence="15">Transmembrane protein 50A</fullName>
    </recommendedName>
</protein>
<accession>A0A5A8DLJ8</accession>
<evidence type="ECO:0000313" key="11">
    <source>
        <dbReference type="Proteomes" id="UP000322899"/>
    </source>
</evidence>
<organism evidence="8 14">
    <name type="scientific">Cafeteria roenbergensis</name>
    <name type="common">Marine flagellate</name>
    <dbReference type="NCBI Taxonomy" id="33653"/>
    <lineage>
        <taxon>Eukaryota</taxon>
        <taxon>Sar</taxon>
        <taxon>Stramenopiles</taxon>
        <taxon>Bigyra</taxon>
        <taxon>Opalozoa</taxon>
        <taxon>Bicosoecida</taxon>
        <taxon>Cafeteriaceae</taxon>
        <taxon>Cafeteria</taxon>
    </lineage>
</organism>
<dbReference type="EMBL" id="VLTL01000030">
    <property type="protein sequence ID" value="KAA0168154.1"/>
    <property type="molecule type" value="Genomic_DNA"/>
</dbReference>
<evidence type="ECO:0000313" key="13">
    <source>
        <dbReference type="Proteomes" id="UP000324907"/>
    </source>
</evidence>
<dbReference type="AlphaFoldDB" id="A0A5A8DLJ8"/>
<dbReference type="Pfam" id="PF05255">
    <property type="entry name" value="UPF0220"/>
    <property type="match status" value="1"/>
</dbReference>
<evidence type="ECO:0000256" key="3">
    <source>
        <dbReference type="ARBA" id="ARBA00022692"/>
    </source>
</evidence>
<dbReference type="EMBL" id="VLTM01000009">
    <property type="protein sequence ID" value="KAA0166276.1"/>
    <property type="molecule type" value="Genomic_DNA"/>
</dbReference>
<dbReference type="PANTHER" id="PTHR13180">
    <property type="entry name" value="SMALL MEMBRANE PROTEIN-RELATED"/>
    <property type="match status" value="1"/>
</dbReference>
<keyword evidence="3 6" id="KW-0812">Transmembrane</keyword>
<proteinExistence type="inferred from homology"/>
<keyword evidence="12" id="KW-1185">Reference proteome</keyword>
<dbReference type="GO" id="GO:0016020">
    <property type="term" value="C:membrane"/>
    <property type="evidence" value="ECO:0007669"/>
    <property type="project" value="UniProtKB-SubCell"/>
</dbReference>
<dbReference type="Proteomes" id="UP000323011">
    <property type="component" value="Unassembled WGS sequence"/>
</dbReference>
<dbReference type="Proteomes" id="UP000325113">
    <property type="component" value="Unassembled WGS sequence"/>
</dbReference>
<dbReference type="Proteomes" id="UP000322899">
    <property type="component" value="Unassembled WGS sequence"/>
</dbReference>
<dbReference type="InterPro" id="IPR007919">
    <property type="entry name" value="UPF0220"/>
</dbReference>
<evidence type="ECO:0000313" key="8">
    <source>
        <dbReference type="EMBL" id="KAA0166276.1"/>
    </source>
</evidence>
<dbReference type="OrthoDB" id="268928at2759"/>
<evidence type="ECO:0000256" key="5">
    <source>
        <dbReference type="ARBA" id="ARBA00023136"/>
    </source>
</evidence>
<evidence type="ECO:0000313" key="9">
    <source>
        <dbReference type="EMBL" id="KAA0168154.1"/>
    </source>
</evidence>
<keyword evidence="4 6" id="KW-1133">Transmembrane helix</keyword>
<feature type="transmembrane region" description="Helical" evidence="6">
    <location>
        <begin position="17"/>
        <end position="34"/>
    </location>
</feature>
<reference evidence="11 12" key="1">
    <citation type="submission" date="2019-07" db="EMBL/GenBank/DDBJ databases">
        <title>Genomes of Cafeteria roenbergensis.</title>
        <authorList>
            <person name="Fischer M.G."/>
            <person name="Hackl T."/>
            <person name="Roman M."/>
        </authorList>
    </citation>
    <scope>NUCLEOTIDE SEQUENCE [LARGE SCALE GENOMIC DNA]</scope>
    <source>
        <strain evidence="7 12">BVI</strain>
        <strain evidence="8 14">Cflag</strain>
        <strain evidence="10 11">E4-10P</strain>
        <strain evidence="9 13">RCC970-E3</strain>
    </source>
</reference>
<evidence type="ECO:0008006" key="15">
    <source>
        <dbReference type="Google" id="ProtNLM"/>
    </source>
</evidence>
<dbReference type="EMBL" id="VLTN01000023">
    <property type="protein sequence ID" value="KAA0152050.1"/>
    <property type="molecule type" value="Genomic_DNA"/>
</dbReference>
<feature type="transmembrane region" description="Helical" evidence="6">
    <location>
        <begin position="54"/>
        <end position="73"/>
    </location>
</feature>
<dbReference type="EMBL" id="VLTO01000035">
    <property type="protein sequence ID" value="KAA0173280.1"/>
    <property type="molecule type" value="Genomic_DNA"/>
</dbReference>
<evidence type="ECO:0000256" key="4">
    <source>
        <dbReference type="ARBA" id="ARBA00022989"/>
    </source>
</evidence>
<sequence>MFPGADDDAAARNNRSFAISVLSGFITGAALWIFTDGMALGVAQNDSVSAAVAGYGWILPVVMVITHVMVNGMRFSELVADSEDSPGVAWRARLFLMFALVLQIVVLGVAGFVMGGVYLNDHKDTANSWTGISIFTSQMLLFISCWLQRVATLPKREDF</sequence>
<name>A0A5A8DLJ8_CAFRO</name>
<evidence type="ECO:0000313" key="12">
    <source>
        <dbReference type="Proteomes" id="UP000323011"/>
    </source>
</evidence>
<comment type="subcellular location">
    <subcellularLocation>
        <location evidence="1">Membrane</location>
        <topology evidence="1">Multi-pass membrane protein</topology>
    </subcellularLocation>
</comment>
<evidence type="ECO:0000256" key="6">
    <source>
        <dbReference type="SAM" id="Phobius"/>
    </source>
</evidence>
<gene>
    <name evidence="10" type="ORF">FNF27_05206</name>
    <name evidence="9" type="ORF">FNF28_02573</name>
    <name evidence="7" type="ORF">FNF29_04164</name>
    <name evidence="8" type="ORF">FNF31_01502</name>
</gene>
<evidence type="ECO:0000256" key="1">
    <source>
        <dbReference type="ARBA" id="ARBA00004141"/>
    </source>
</evidence>
<feature type="transmembrane region" description="Helical" evidence="6">
    <location>
        <begin position="129"/>
        <end position="147"/>
    </location>
</feature>
<evidence type="ECO:0000313" key="14">
    <source>
        <dbReference type="Proteomes" id="UP000325113"/>
    </source>
</evidence>
<evidence type="ECO:0000313" key="10">
    <source>
        <dbReference type="EMBL" id="KAA0173280.1"/>
    </source>
</evidence>
<comment type="similarity">
    <text evidence="2">Belongs to the UPF0220 family.</text>
</comment>
<keyword evidence="5 6" id="KW-0472">Membrane</keyword>
<evidence type="ECO:0000256" key="2">
    <source>
        <dbReference type="ARBA" id="ARBA00005335"/>
    </source>
</evidence>
<dbReference type="Proteomes" id="UP000324907">
    <property type="component" value="Unassembled WGS sequence"/>
</dbReference>
<comment type="caution">
    <text evidence="8">The sequence shown here is derived from an EMBL/GenBank/DDBJ whole genome shotgun (WGS) entry which is preliminary data.</text>
</comment>